<evidence type="ECO:0000313" key="2">
    <source>
        <dbReference type="EMBL" id="KKR12729.1"/>
    </source>
</evidence>
<gene>
    <name evidence="2" type="ORF">UT41_C0001G0273</name>
</gene>
<sequence length="50" mass="5570">MTKYIGVIIAWIIILGIALYIVRHYADFLGGFSTAQDAINAGGIFDKYFK</sequence>
<protein>
    <submittedName>
        <fullName evidence="2">Uncharacterized protein</fullName>
    </submittedName>
</protein>
<keyword evidence="1" id="KW-1133">Transmembrane helix</keyword>
<accession>A0A0G0N991</accession>
<dbReference type="Proteomes" id="UP000034665">
    <property type="component" value="Unassembled WGS sequence"/>
</dbReference>
<feature type="transmembrane region" description="Helical" evidence="1">
    <location>
        <begin position="7"/>
        <end position="26"/>
    </location>
</feature>
<dbReference type="STRING" id="1619013.UT41_C0001G0273"/>
<proteinExistence type="predicted"/>
<evidence type="ECO:0000313" key="3">
    <source>
        <dbReference type="Proteomes" id="UP000034665"/>
    </source>
</evidence>
<dbReference type="EMBL" id="LBWR01000001">
    <property type="protein sequence ID" value="KKR12729.1"/>
    <property type="molecule type" value="Genomic_DNA"/>
</dbReference>
<dbReference type="AlphaFoldDB" id="A0A0G0N991"/>
<organism evidence="2 3">
    <name type="scientific">Candidatus Wolfebacteria bacterium GW2011_GWC2_39_22</name>
    <dbReference type="NCBI Taxonomy" id="1619013"/>
    <lineage>
        <taxon>Bacteria</taxon>
        <taxon>Candidatus Wolfeibacteriota</taxon>
    </lineage>
</organism>
<name>A0A0G0N991_9BACT</name>
<keyword evidence="1" id="KW-0812">Transmembrane</keyword>
<keyword evidence="1" id="KW-0472">Membrane</keyword>
<evidence type="ECO:0000256" key="1">
    <source>
        <dbReference type="SAM" id="Phobius"/>
    </source>
</evidence>
<comment type="caution">
    <text evidence="2">The sequence shown here is derived from an EMBL/GenBank/DDBJ whole genome shotgun (WGS) entry which is preliminary data.</text>
</comment>
<reference evidence="2 3" key="1">
    <citation type="journal article" date="2015" name="Nature">
        <title>rRNA introns, odd ribosomes, and small enigmatic genomes across a large radiation of phyla.</title>
        <authorList>
            <person name="Brown C.T."/>
            <person name="Hug L.A."/>
            <person name="Thomas B.C."/>
            <person name="Sharon I."/>
            <person name="Castelle C.J."/>
            <person name="Singh A."/>
            <person name="Wilkins M.J."/>
            <person name="Williams K.H."/>
            <person name="Banfield J.F."/>
        </authorList>
    </citation>
    <scope>NUCLEOTIDE SEQUENCE [LARGE SCALE GENOMIC DNA]</scope>
</reference>